<reference evidence="1 2" key="1">
    <citation type="submission" date="2019-11" db="EMBL/GenBank/DDBJ databases">
        <title>Genome-resolved metagenomics to study the prevalence of co-infection and intraspecific heterogeneity among plant pathogen metapopulations.</title>
        <authorList>
            <person name="Newberry E."/>
            <person name="Bhandari R."/>
            <person name="Kemble J."/>
            <person name="Sikora E."/>
            <person name="Potnis N."/>
        </authorList>
    </citation>
    <scope>NUCLEOTIDE SEQUENCE [LARGE SCALE GENOMIC DNA]</scope>
    <source>
        <strain evidence="1">Xp_Tom_Tuscaloosa_18b</strain>
    </source>
</reference>
<accession>A0A6P0E574</accession>
<gene>
    <name evidence="1" type="ORF">G3W61_20590</name>
</gene>
<evidence type="ECO:0000313" key="2">
    <source>
        <dbReference type="Proteomes" id="UP000471082"/>
    </source>
</evidence>
<dbReference type="RefSeq" id="WP_127170483.1">
    <property type="nucleotide sequence ID" value="NZ_JAKHFX010000008.1"/>
</dbReference>
<proteinExistence type="predicted"/>
<evidence type="ECO:0000313" key="1">
    <source>
        <dbReference type="EMBL" id="NEL78613.1"/>
    </source>
</evidence>
<protein>
    <submittedName>
        <fullName evidence="1">Uncharacterized protein</fullName>
    </submittedName>
</protein>
<name>A0A6P0E574_XANPE</name>
<dbReference type="Proteomes" id="UP000471082">
    <property type="component" value="Unassembled WGS sequence"/>
</dbReference>
<dbReference type="AlphaFoldDB" id="A0A6P0E574"/>
<organism evidence="1 2">
    <name type="scientific">Xanthomonas perforans</name>
    <dbReference type="NCBI Taxonomy" id="442694"/>
    <lineage>
        <taxon>Bacteria</taxon>
        <taxon>Pseudomonadati</taxon>
        <taxon>Pseudomonadota</taxon>
        <taxon>Gammaproteobacteria</taxon>
        <taxon>Lysobacterales</taxon>
        <taxon>Lysobacteraceae</taxon>
        <taxon>Xanthomonas</taxon>
    </lineage>
</organism>
<comment type="caution">
    <text evidence="1">The sequence shown here is derived from an EMBL/GenBank/DDBJ whole genome shotgun (WGS) entry which is preliminary data.</text>
</comment>
<dbReference type="EMBL" id="JAAGYU010000158">
    <property type="protein sequence ID" value="NEL78613.1"/>
    <property type="molecule type" value="Genomic_DNA"/>
</dbReference>
<sequence length="84" mass="9288">MPFGIHRGADGESYCLSHIATDYRIASGFKMLDQVLALCEDLRRMTITWDFTDKVVIAGWSSYACNKILSVITKHGGTTGSTTR</sequence>